<dbReference type="RefSeq" id="WP_147057364.1">
    <property type="nucleotide sequence ID" value="NZ_CP042437.1"/>
</dbReference>
<accession>A0A5B8W431</accession>
<reference evidence="1 2" key="1">
    <citation type="journal article" date="2013" name="J. Microbiol.">
        <title>Mucilaginibacter ginsenosidivorax sp. nov., with ginsenoside converting activity isolated from sediment.</title>
        <authorList>
            <person name="Kim J.K."/>
            <person name="Choi T.E."/>
            <person name="Liu Q.M."/>
            <person name="Park H.Y."/>
            <person name="Yi T.H."/>
            <person name="Yoon M.H."/>
            <person name="Kim S.C."/>
            <person name="Im W.T."/>
        </authorList>
    </citation>
    <scope>NUCLEOTIDE SEQUENCE [LARGE SCALE GENOMIC DNA]</scope>
    <source>
        <strain evidence="1 2">KHI28</strain>
    </source>
</reference>
<sequence length="352" mass="39360">MKRRDFIKDAALASAGMSLLPGIPGAAPPLANKYRTKILNAYYLRAHMYTIVPRQIKEDLQWMADIGTNVVSVAILEQDLFAAVENVQIICNEAEKLNIQVYAVPSRWGGITAGAPKVPSLFSVRNPQTWILKKDGTPAYNDVSGVISSVHYPETASFFKSSLDKAFGLWPLKGVIWDEPKAFTMDYSYRAIANMGKDATFNDSVKAVVDFFSDINKHIKFTHPEITTCLFSYADSPDIIVTEGAKTAALDYYGCDGRPWRNEDGGKLESPGKVLLGNGGRYLSAAHDNQKKSLWLIENHNLMEADIALMNRRLPEIIDSDVDHLIYYYYPRNSQNPDKAMKTIARHLKGFK</sequence>
<organism evidence="1 2">
    <name type="scientific">Mucilaginibacter ginsenosidivorax</name>
    <dbReference type="NCBI Taxonomy" id="862126"/>
    <lineage>
        <taxon>Bacteria</taxon>
        <taxon>Pseudomonadati</taxon>
        <taxon>Bacteroidota</taxon>
        <taxon>Sphingobacteriia</taxon>
        <taxon>Sphingobacteriales</taxon>
        <taxon>Sphingobacteriaceae</taxon>
        <taxon>Mucilaginibacter</taxon>
    </lineage>
</organism>
<evidence type="ECO:0000313" key="1">
    <source>
        <dbReference type="EMBL" id="QEC78584.1"/>
    </source>
</evidence>
<evidence type="ECO:0000313" key="2">
    <source>
        <dbReference type="Proteomes" id="UP000321362"/>
    </source>
</evidence>
<gene>
    <name evidence="1" type="ORF">FSB76_22515</name>
</gene>
<dbReference type="Proteomes" id="UP000321362">
    <property type="component" value="Chromosome"/>
</dbReference>
<dbReference type="AlphaFoldDB" id="A0A5B8W431"/>
<protein>
    <submittedName>
        <fullName evidence="1">Uncharacterized protein</fullName>
    </submittedName>
</protein>
<keyword evidence="2" id="KW-1185">Reference proteome</keyword>
<dbReference type="EMBL" id="CP042437">
    <property type="protein sequence ID" value="QEC78584.1"/>
    <property type="molecule type" value="Genomic_DNA"/>
</dbReference>
<proteinExistence type="predicted"/>
<dbReference type="KEGG" id="mgk:FSB76_22515"/>
<name>A0A5B8W431_9SPHI</name>
<dbReference type="OrthoDB" id="1490495at2"/>